<evidence type="ECO:0000313" key="1">
    <source>
        <dbReference type="EMBL" id="KAI9387769.1"/>
    </source>
</evidence>
<comment type="caution">
    <text evidence="1">The sequence shown here is derived from an EMBL/GenBank/DDBJ whole genome shotgun (WGS) entry which is preliminary data.</text>
</comment>
<sequence>MVSMGKASCDGRFIRALSPTLKARVCKGSIVIFKRIRFSLKAKAFVFRKKSSFTYRVMHVYVGGGEKIYDVVLPADSTFLFFLCFRCVFPMFFHENGGTHIKLSQKHVGFCHDGLSDSFSACRV</sequence>
<name>A0ACC0SEW1_POPTR</name>
<reference evidence="1 2" key="1">
    <citation type="journal article" date="2006" name="Science">
        <title>The genome of black cottonwood, Populus trichocarpa (Torr. &amp; Gray).</title>
        <authorList>
            <person name="Tuskan G.A."/>
            <person name="Difazio S."/>
            <person name="Jansson S."/>
            <person name="Bohlmann J."/>
            <person name="Grigoriev I."/>
            <person name="Hellsten U."/>
            <person name="Putnam N."/>
            <person name="Ralph S."/>
            <person name="Rombauts S."/>
            <person name="Salamov A."/>
            <person name="Schein J."/>
            <person name="Sterck L."/>
            <person name="Aerts A."/>
            <person name="Bhalerao R.R."/>
            <person name="Bhalerao R.P."/>
            <person name="Blaudez D."/>
            <person name="Boerjan W."/>
            <person name="Brun A."/>
            <person name="Brunner A."/>
            <person name="Busov V."/>
            <person name="Campbell M."/>
            <person name="Carlson J."/>
            <person name="Chalot M."/>
            <person name="Chapman J."/>
            <person name="Chen G.L."/>
            <person name="Cooper D."/>
            <person name="Coutinho P.M."/>
            <person name="Couturier J."/>
            <person name="Covert S."/>
            <person name="Cronk Q."/>
            <person name="Cunningham R."/>
            <person name="Davis J."/>
            <person name="Degroeve S."/>
            <person name="Dejardin A."/>
            <person name="Depamphilis C."/>
            <person name="Detter J."/>
            <person name="Dirks B."/>
            <person name="Dubchak I."/>
            <person name="Duplessis S."/>
            <person name="Ehlting J."/>
            <person name="Ellis B."/>
            <person name="Gendler K."/>
            <person name="Goodstein D."/>
            <person name="Gribskov M."/>
            <person name="Grimwood J."/>
            <person name="Groover A."/>
            <person name="Gunter L."/>
            <person name="Hamberger B."/>
            <person name="Heinze B."/>
            <person name="Helariutta Y."/>
            <person name="Henrissat B."/>
            <person name="Holligan D."/>
            <person name="Holt R."/>
            <person name="Huang W."/>
            <person name="Islam-Faridi N."/>
            <person name="Jones S."/>
            <person name="Jones-Rhoades M."/>
            <person name="Jorgensen R."/>
            <person name="Joshi C."/>
            <person name="Kangasjarvi J."/>
            <person name="Karlsson J."/>
            <person name="Kelleher C."/>
            <person name="Kirkpatrick R."/>
            <person name="Kirst M."/>
            <person name="Kohler A."/>
            <person name="Kalluri U."/>
            <person name="Larimer F."/>
            <person name="Leebens-Mack J."/>
            <person name="Leple J.C."/>
            <person name="Locascio P."/>
            <person name="Lou Y."/>
            <person name="Lucas S."/>
            <person name="Martin F."/>
            <person name="Montanini B."/>
            <person name="Napoli C."/>
            <person name="Nelson D.R."/>
            <person name="Nelson C."/>
            <person name="Nieminen K."/>
            <person name="Nilsson O."/>
            <person name="Pereda V."/>
            <person name="Peter G."/>
            <person name="Philippe R."/>
            <person name="Pilate G."/>
            <person name="Poliakov A."/>
            <person name="Razumovskaya J."/>
            <person name="Richardson P."/>
            <person name="Rinaldi C."/>
            <person name="Ritland K."/>
            <person name="Rouze P."/>
            <person name="Ryaboy D."/>
            <person name="Schmutz J."/>
            <person name="Schrader J."/>
            <person name="Segerman B."/>
            <person name="Shin H."/>
            <person name="Siddiqui A."/>
            <person name="Sterky F."/>
            <person name="Terry A."/>
            <person name="Tsai C.J."/>
            <person name="Uberbacher E."/>
            <person name="Unneberg P."/>
            <person name="Vahala J."/>
            <person name="Wall K."/>
            <person name="Wessler S."/>
            <person name="Yang G."/>
            <person name="Yin T."/>
            <person name="Douglas C."/>
            <person name="Marra M."/>
            <person name="Sandberg G."/>
            <person name="Van de Peer Y."/>
            <person name="Rokhsar D."/>
        </authorList>
    </citation>
    <scope>NUCLEOTIDE SEQUENCE [LARGE SCALE GENOMIC DNA]</scope>
    <source>
        <strain evidence="2">cv. Nisqually</strain>
    </source>
</reference>
<evidence type="ECO:0000313" key="2">
    <source>
        <dbReference type="Proteomes" id="UP000006729"/>
    </source>
</evidence>
<organism evidence="1 2">
    <name type="scientific">Populus trichocarpa</name>
    <name type="common">Western balsam poplar</name>
    <name type="synonym">Populus balsamifera subsp. trichocarpa</name>
    <dbReference type="NCBI Taxonomy" id="3694"/>
    <lineage>
        <taxon>Eukaryota</taxon>
        <taxon>Viridiplantae</taxon>
        <taxon>Streptophyta</taxon>
        <taxon>Embryophyta</taxon>
        <taxon>Tracheophyta</taxon>
        <taxon>Spermatophyta</taxon>
        <taxon>Magnoliopsida</taxon>
        <taxon>eudicotyledons</taxon>
        <taxon>Gunneridae</taxon>
        <taxon>Pentapetalae</taxon>
        <taxon>rosids</taxon>
        <taxon>fabids</taxon>
        <taxon>Malpighiales</taxon>
        <taxon>Salicaceae</taxon>
        <taxon>Saliceae</taxon>
        <taxon>Populus</taxon>
    </lineage>
</organism>
<dbReference type="EMBL" id="CM009299">
    <property type="protein sequence ID" value="KAI9387769.1"/>
    <property type="molecule type" value="Genomic_DNA"/>
</dbReference>
<keyword evidence="2" id="KW-1185">Reference proteome</keyword>
<gene>
    <name evidence="1" type="ORF">POPTR_010G221301v4</name>
</gene>
<accession>A0ACC0SEW1</accession>
<protein>
    <submittedName>
        <fullName evidence="1">Uncharacterized protein</fullName>
    </submittedName>
</protein>
<proteinExistence type="predicted"/>
<dbReference type="Proteomes" id="UP000006729">
    <property type="component" value="Chromosome 10"/>
</dbReference>